<gene>
    <name evidence="2" type="ORF">CAP_0422</name>
</gene>
<feature type="compositionally biased region" description="Acidic residues" evidence="1">
    <location>
        <begin position="96"/>
        <end position="114"/>
    </location>
</feature>
<dbReference type="STRING" id="1192034.CAP_0422"/>
<sequence length="122" mass="13734">MQDDSEKISHVLTEAIARFPSSPNVESWSWFPYIDSTGDNAAQITIVLTDKQGAGTPVYDWSELAPLEGIIQQSFRDESINRWPYVRFVLKSELEEPVDDGSEGVEEQDQDEDEFPPRAANG</sequence>
<accession>A0A017SV37</accession>
<reference evidence="2 3" key="1">
    <citation type="submission" date="2013-05" db="EMBL/GenBank/DDBJ databases">
        <title>Genome assembly of Chondromyces apiculatus DSM 436.</title>
        <authorList>
            <person name="Sharma G."/>
            <person name="Khatri I."/>
            <person name="Kaur C."/>
            <person name="Mayilraj S."/>
            <person name="Subramanian S."/>
        </authorList>
    </citation>
    <scope>NUCLEOTIDE SEQUENCE [LARGE SCALE GENOMIC DNA]</scope>
    <source>
        <strain evidence="2 3">DSM 436</strain>
    </source>
</reference>
<name>A0A017SV37_9BACT</name>
<organism evidence="2 3">
    <name type="scientific">Chondromyces apiculatus DSM 436</name>
    <dbReference type="NCBI Taxonomy" id="1192034"/>
    <lineage>
        <taxon>Bacteria</taxon>
        <taxon>Pseudomonadati</taxon>
        <taxon>Myxococcota</taxon>
        <taxon>Polyangia</taxon>
        <taxon>Polyangiales</taxon>
        <taxon>Polyangiaceae</taxon>
        <taxon>Chondromyces</taxon>
    </lineage>
</organism>
<evidence type="ECO:0000313" key="3">
    <source>
        <dbReference type="Proteomes" id="UP000019678"/>
    </source>
</evidence>
<evidence type="ECO:0000313" key="2">
    <source>
        <dbReference type="EMBL" id="EYF00607.1"/>
    </source>
</evidence>
<feature type="region of interest" description="Disordered" evidence="1">
    <location>
        <begin position="96"/>
        <end position="122"/>
    </location>
</feature>
<protein>
    <submittedName>
        <fullName evidence="2">Uncharacterized protein</fullName>
    </submittedName>
</protein>
<dbReference type="EMBL" id="ASRX01000104">
    <property type="protein sequence ID" value="EYF00607.1"/>
    <property type="molecule type" value="Genomic_DNA"/>
</dbReference>
<evidence type="ECO:0000256" key="1">
    <source>
        <dbReference type="SAM" id="MobiDB-lite"/>
    </source>
</evidence>
<keyword evidence="3" id="KW-1185">Reference proteome</keyword>
<dbReference type="AlphaFoldDB" id="A0A017SV37"/>
<proteinExistence type="predicted"/>
<comment type="caution">
    <text evidence="2">The sequence shown here is derived from an EMBL/GenBank/DDBJ whole genome shotgun (WGS) entry which is preliminary data.</text>
</comment>
<dbReference type="Proteomes" id="UP000019678">
    <property type="component" value="Unassembled WGS sequence"/>
</dbReference>